<evidence type="ECO:0000256" key="1">
    <source>
        <dbReference type="SAM" id="MobiDB-lite"/>
    </source>
</evidence>
<feature type="compositionally biased region" description="Polar residues" evidence="1">
    <location>
        <begin position="80"/>
        <end position="90"/>
    </location>
</feature>
<feature type="signal peptide" evidence="2">
    <location>
        <begin position="1"/>
        <end position="28"/>
    </location>
</feature>
<evidence type="ECO:0000256" key="2">
    <source>
        <dbReference type="SAM" id="SignalP"/>
    </source>
</evidence>
<feature type="compositionally biased region" description="Polar residues" evidence="1">
    <location>
        <begin position="100"/>
        <end position="130"/>
    </location>
</feature>
<evidence type="ECO:0000313" key="4">
    <source>
        <dbReference type="Proteomes" id="UP001314170"/>
    </source>
</evidence>
<proteinExistence type="predicted"/>
<feature type="compositionally biased region" description="Polar residues" evidence="1">
    <location>
        <begin position="368"/>
        <end position="381"/>
    </location>
</feature>
<dbReference type="Proteomes" id="UP001314170">
    <property type="component" value="Unassembled WGS sequence"/>
</dbReference>
<organism evidence="3 4">
    <name type="scientific">Dovyalis caffra</name>
    <dbReference type="NCBI Taxonomy" id="77055"/>
    <lineage>
        <taxon>Eukaryota</taxon>
        <taxon>Viridiplantae</taxon>
        <taxon>Streptophyta</taxon>
        <taxon>Embryophyta</taxon>
        <taxon>Tracheophyta</taxon>
        <taxon>Spermatophyta</taxon>
        <taxon>Magnoliopsida</taxon>
        <taxon>eudicotyledons</taxon>
        <taxon>Gunneridae</taxon>
        <taxon>Pentapetalae</taxon>
        <taxon>rosids</taxon>
        <taxon>fabids</taxon>
        <taxon>Malpighiales</taxon>
        <taxon>Salicaceae</taxon>
        <taxon>Flacourtieae</taxon>
        <taxon>Dovyalis</taxon>
    </lineage>
</organism>
<feature type="region of interest" description="Disordered" evidence="1">
    <location>
        <begin position="717"/>
        <end position="736"/>
    </location>
</feature>
<feature type="compositionally biased region" description="Polar residues" evidence="1">
    <location>
        <begin position="420"/>
        <end position="438"/>
    </location>
</feature>
<feature type="compositionally biased region" description="Polar residues" evidence="1">
    <location>
        <begin position="558"/>
        <end position="587"/>
    </location>
</feature>
<feature type="region of interest" description="Disordered" evidence="1">
    <location>
        <begin position="783"/>
        <end position="803"/>
    </location>
</feature>
<dbReference type="PANTHER" id="PTHR31267">
    <property type="entry name" value="DENTIN SIALOPHOSPHOPROTEIN-LIKE PROTEIN"/>
    <property type="match status" value="1"/>
</dbReference>
<feature type="region of interest" description="Disordered" evidence="1">
    <location>
        <begin position="968"/>
        <end position="1016"/>
    </location>
</feature>
<feature type="region of interest" description="Disordered" evidence="1">
    <location>
        <begin position="547"/>
        <end position="645"/>
    </location>
</feature>
<accession>A0AAV1QRV6</accession>
<keyword evidence="4" id="KW-1185">Reference proteome</keyword>
<feature type="compositionally biased region" description="Polar residues" evidence="1">
    <location>
        <begin position="594"/>
        <end position="604"/>
    </location>
</feature>
<feature type="region of interest" description="Disordered" evidence="1">
    <location>
        <begin position="658"/>
        <end position="702"/>
    </location>
</feature>
<evidence type="ECO:0000313" key="3">
    <source>
        <dbReference type="EMBL" id="CAK7323242.1"/>
    </source>
</evidence>
<feature type="region of interest" description="Disordered" evidence="1">
    <location>
        <begin position="80"/>
        <end position="130"/>
    </location>
</feature>
<gene>
    <name evidence="3" type="ORF">DCAF_LOCUS860</name>
</gene>
<feature type="region of interest" description="Disordered" evidence="1">
    <location>
        <begin position="356"/>
        <end position="381"/>
    </location>
</feature>
<keyword evidence="2" id="KW-0732">Signal</keyword>
<feature type="chain" id="PRO_5043449461" evidence="2">
    <location>
        <begin position="29"/>
        <end position="1016"/>
    </location>
</feature>
<feature type="compositionally biased region" description="Low complexity" evidence="1">
    <location>
        <begin position="885"/>
        <end position="897"/>
    </location>
</feature>
<feature type="region of interest" description="Disordered" evidence="1">
    <location>
        <begin position="407"/>
        <end position="439"/>
    </location>
</feature>
<comment type="caution">
    <text evidence="3">The sequence shown here is derived from an EMBL/GenBank/DDBJ whole genome shotgun (WGS) entry which is preliminary data.</text>
</comment>
<sequence length="1016" mass="110702">MLALVKFLMHDFLLTKLKLLNIWWGGLSMPGNEVGDRIHNFFGQDNWSQGQHQSQAVDGTWNGLNSNPWAGSHRQIGTPLVSNLKNNNVHQPADTERGGESSSVQLGMNFSHSNPGPEFATSQSESQQAPLNGYMHGHQVLQTRQNEANFLGVDTESDRRNIPSKGFSMVDSQLGNGPEFLKKNSVRMDFNESPVNYDFFGGQQQISGQHPGMLPPLPRQQSGINDMQLLQQQFMLKQVQDMQRQQQQLQKQQDARKLNSMNQVSAFSKQAAGNSQALINGIPIHETSNFSWHPELMAASTHWPQRGVPPVMQGSFRGHMFSPEQGQATPRLMGMVPQQADQSLYGVPISGTRVASSQYSPVQMDKPSMQQISGSSNSLPNNQYTGFPEQASVQDGTLVSRQGYQGKNTIASSDGHGMNSGFNSESLQQVNSQQSNGPVQEISRMQDLAGPSETSQEETAIQVTPSQNAATLDPTEAKILFGSDDNLWDAFGRGASMGSGGYNMMDGTDFFSTLPSVQSGSWSALMQSAVAETSSGDTGLQEEWSGLSYRNSEPPAGNHQTPTVNDSSKQQSNWADNSLQSASSLNSRPFPVSHETNTGTSYNNIPGFHQSGVNISHEHSERLQTGSHRHIQQFPGDGTKRSDRSLLKKAAAEGSHFYGKAAHSSDAESNAKSIPGPWANQQSMPSYSSSGQPLSSPSGWNFMDSASPITAAALKNQRNEKSFQDSQNADKNSPMFEVMGHGADIWKTTSVSNSIAELEHAKSSMRSPLVNQEDTYWNNVAALPDSSSERANTDNSQQLPKSNNIDIWKHAGLSGNHNGAEIQRTYQPHMVKNDQTFESSDGAVETHEMQNSNAKENTTDNFHNITHHASTFGVRENAWLGANDSSSLSGGKQKSSSHVGRKPSGVRKFQYHPMGDLDVGMEPSYGTKHVADSHSMPQQLSQGLKGLDQGYIGQPNFPSPVARDSVEIEKGHFSGFQGETKGLNEIPPKSILPGSAPSLSIPFDRSVRSPNKTTSR</sequence>
<feature type="region of interest" description="Disordered" evidence="1">
    <location>
        <begin position="883"/>
        <end position="914"/>
    </location>
</feature>
<dbReference type="PANTHER" id="PTHR31267:SF7">
    <property type="entry name" value="DENTIN SIALOPHOSPHOPROTEIN-LIKE PROTEIN"/>
    <property type="match status" value="1"/>
</dbReference>
<dbReference type="EMBL" id="CAWUPB010000071">
    <property type="protein sequence ID" value="CAK7323242.1"/>
    <property type="molecule type" value="Genomic_DNA"/>
</dbReference>
<feature type="compositionally biased region" description="Polar residues" evidence="1">
    <location>
        <begin position="793"/>
        <end position="803"/>
    </location>
</feature>
<reference evidence="3 4" key="1">
    <citation type="submission" date="2024-01" db="EMBL/GenBank/DDBJ databases">
        <authorList>
            <person name="Waweru B."/>
        </authorList>
    </citation>
    <scope>NUCLEOTIDE SEQUENCE [LARGE SCALE GENOMIC DNA]</scope>
</reference>
<protein>
    <submittedName>
        <fullName evidence="3">Uncharacterized protein</fullName>
    </submittedName>
</protein>
<dbReference type="AlphaFoldDB" id="A0AAV1QRV6"/>
<feature type="compositionally biased region" description="Low complexity" evidence="1">
    <location>
        <begin position="681"/>
        <end position="698"/>
    </location>
</feature>
<name>A0AAV1QRV6_9ROSI</name>